<evidence type="ECO:0000256" key="6">
    <source>
        <dbReference type="RuleBase" id="RU004075"/>
    </source>
</evidence>
<evidence type="ECO:0000256" key="4">
    <source>
        <dbReference type="PIRSR" id="PIRSR000524-1"/>
    </source>
</evidence>
<feature type="domain" description="Aminotransferase class V" evidence="8">
    <location>
        <begin position="22"/>
        <end position="276"/>
    </location>
</feature>
<dbReference type="KEGG" id="sus:Acid_1660"/>
<keyword evidence="9" id="KW-0808">Transferase</keyword>
<dbReference type="PIRSF" id="PIRSF000524">
    <property type="entry name" value="SPT"/>
    <property type="match status" value="1"/>
</dbReference>
<comment type="similarity">
    <text evidence="2 6">Belongs to the class-V pyridoxal-phosphate-dependent aminotransferase family.</text>
</comment>
<dbReference type="PANTHER" id="PTHR21152">
    <property type="entry name" value="AMINOTRANSFERASE CLASS V"/>
    <property type="match status" value="1"/>
</dbReference>
<dbReference type="Gene3D" id="3.90.1150.10">
    <property type="entry name" value="Aspartate Aminotransferase, domain 1"/>
    <property type="match status" value="1"/>
</dbReference>
<evidence type="ECO:0000313" key="9">
    <source>
        <dbReference type="EMBL" id="ABJ82650.1"/>
    </source>
</evidence>
<dbReference type="InterPro" id="IPR000192">
    <property type="entry name" value="Aminotrans_V_dom"/>
</dbReference>
<gene>
    <name evidence="9" type="ordered locus">Acid_1660</name>
</gene>
<dbReference type="PANTHER" id="PTHR21152:SF40">
    <property type="entry name" value="ALANINE--GLYOXYLATE AMINOTRANSFERASE"/>
    <property type="match status" value="1"/>
</dbReference>
<dbReference type="STRING" id="234267.Acid_1660"/>
<dbReference type="InterPro" id="IPR024169">
    <property type="entry name" value="SP_NH2Trfase/AEP_transaminase"/>
</dbReference>
<keyword evidence="3 5" id="KW-0663">Pyridoxal phosphate</keyword>
<dbReference type="InParanoid" id="Q028A7"/>
<comment type="cofactor">
    <cofactor evidence="1 5 7">
        <name>pyridoxal 5'-phosphate</name>
        <dbReference type="ChEBI" id="CHEBI:597326"/>
    </cofactor>
</comment>
<feature type="modified residue" description="N6-(pyridoxal phosphate)lysine" evidence="5">
    <location>
        <position position="192"/>
    </location>
</feature>
<dbReference type="InterPro" id="IPR015422">
    <property type="entry name" value="PyrdxlP-dep_Trfase_small"/>
</dbReference>
<dbReference type="EMBL" id="CP000473">
    <property type="protein sequence ID" value="ABJ82650.1"/>
    <property type="molecule type" value="Genomic_DNA"/>
</dbReference>
<dbReference type="Gene3D" id="3.40.640.10">
    <property type="entry name" value="Type I PLP-dependent aspartate aminotransferase-like (Major domain)"/>
    <property type="match status" value="1"/>
</dbReference>
<keyword evidence="9" id="KW-0032">Aminotransferase</keyword>
<dbReference type="GO" id="GO:0019265">
    <property type="term" value="P:glycine biosynthetic process, by transamination of glyoxylate"/>
    <property type="evidence" value="ECO:0007669"/>
    <property type="project" value="TreeGrafter"/>
</dbReference>
<organism evidence="9">
    <name type="scientific">Solibacter usitatus (strain Ellin6076)</name>
    <dbReference type="NCBI Taxonomy" id="234267"/>
    <lineage>
        <taxon>Bacteria</taxon>
        <taxon>Pseudomonadati</taxon>
        <taxon>Acidobacteriota</taxon>
        <taxon>Terriglobia</taxon>
        <taxon>Bryobacterales</taxon>
        <taxon>Solibacteraceae</taxon>
        <taxon>Candidatus Solibacter</taxon>
    </lineage>
</organism>
<proteinExistence type="inferred from homology"/>
<evidence type="ECO:0000256" key="3">
    <source>
        <dbReference type="ARBA" id="ARBA00022898"/>
    </source>
</evidence>
<dbReference type="SUPFAM" id="SSF53383">
    <property type="entry name" value="PLP-dependent transferases"/>
    <property type="match status" value="1"/>
</dbReference>
<dbReference type="EC" id="2.6.1.52" evidence="9"/>
<dbReference type="EC" id="2.6.1.1" evidence="9"/>
<dbReference type="GO" id="GO:0004760">
    <property type="term" value="F:L-serine-pyruvate transaminase activity"/>
    <property type="evidence" value="ECO:0007669"/>
    <property type="project" value="TreeGrafter"/>
</dbReference>
<name>Q028A7_SOLUE</name>
<dbReference type="PROSITE" id="PS00595">
    <property type="entry name" value="AA_TRANSFER_CLASS_5"/>
    <property type="match status" value="1"/>
</dbReference>
<protein>
    <submittedName>
        <fullName evidence="9">Phosphoserine aminotransferase / L-aspartate aminotransferase</fullName>
        <ecNumber evidence="9">2.6.1.1</ecNumber>
        <ecNumber evidence="9">2.6.1.52</ecNumber>
    </submittedName>
</protein>
<sequence length="387" mass="40833">MYIKKQRLLTPGPTPLYPPALHAMMASDMHHRTEDFRKVYRACLADLKEVMGTSNDVLMFAGSGTGAMDASVSNLFSKGDKVIVCVAGKFGERWADIVKAYGLDARVITVPYGQAVQAEQVEAALKAESGAKGVFVQASETSTGAAHDVEAMGRAVAKTDAIFVVDAITGLGTMPLDIDKWGLDVVIGGSQKAFMIPPGLAFMSISPKAWKLGESGNLPHYYFNLKKEKKSGDAGESSWTPATSLILALGEALKYVKQIGMGNLIANAQMLAHATRLAAGKLGLELFSAASPGSSVTAITAPKGLDSGVIVKEFRSRFGSIIANGQGSMKGQIFRIAHLGYFDFADLFAMLAGLEIILNANGHPVQYGAGVAAAQEVYAQATVPALK</sequence>
<dbReference type="GO" id="GO:0004648">
    <property type="term" value="F:O-phospho-L-serine:2-oxoglutarate aminotransferase activity"/>
    <property type="evidence" value="ECO:0007669"/>
    <property type="project" value="UniProtKB-EC"/>
</dbReference>
<evidence type="ECO:0000259" key="8">
    <source>
        <dbReference type="Pfam" id="PF00266"/>
    </source>
</evidence>
<dbReference type="eggNOG" id="COG0075">
    <property type="taxonomic scope" value="Bacteria"/>
</dbReference>
<dbReference type="InterPro" id="IPR015424">
    <property type="entry name" value="PyrdxlP-dep_Trfase"/>
</dbReference>
<dbReference type="InterPro" id="IPR020578">
    <property type="entry name" value="Aminotrans_V_PyrdxlP_BS"/>
</dbReference>
<evidence type="ECO:0000256" key="7">
    <source>
        <dbReference type="RuleBase" id="RU004504"/>
    </source>
</evidence>
<dbReference type="GO" id="GO:0008453">
    <property type="term" value="F:alanine-glyoxylate transaminase activity"/>
    <property type="evidence" value="ECO:0007669"/>
    <property type="project" value="TreeGrafter"/>
</dbReference>
<feature type="binding site" evidence="4">
    <location>
        <position position="335"/>
    </location>
    <ligand>
        <name>substrate</name>
    </ligand>
</feature>
<evidence type="ECO:0000256" key="5">
    <source>
        <dbReference type="PIRSR" id="PIRSR000524-50"/>
    </source>
</evidence>
<accession>Q028A7</accession>
<dbReference type="InterPro" id="IPR015421">
    <property type="entry name" value="PyrdxlP-dep_Trfase_major"/>
</dbReference>
<dbReference type="AlphaFoldDB" id="Q028A7"/>
<evidence type="ECO:0000256" key="2">
    <source>
        <dbReference type="ARBA" id="ARBA00009236"/>
    </source>
</evidence>
<dbReference type="HOGENOM" id="CLU_027686_1_1_0"/>
<reference evidence="9" key="1">
    <citation type="submission" date="2006-10" db="EMBL/GenBank/DDBJ databases">
        <title>Complete sequence of Solibacter usitatus Ellin6076.</title>
        <authorList>
            <consortium name="US DOE Joint Genome Institute"/>
            <person name="Copeland A."/>
            <person name="Lucas S."/>
            <person name="Lapidus A."/>
            <person name="Barry K."/>
            <person name="Detter J.C."/>
            <person name="Glavina del Rio T."/>
            <person name="Hammon N."/>
            <person name="Israni S."/>
            <person name="Dalin E."/>
            <person name="Tice H."/>
            <person name="Pitluck S."/>
            <person name="Thompson L.S."/>
            <person name="Brettin T."/>
            <person name="Bruce D."/>
            <person name="Han C."/>
            <person name="Tapia R."/>
            <person name="Gilna P."/>
            <person name="Schmutz J."/>
            <person name="Larimer F."/>
            <person name="Land M."/>
            <person name="Hauser L."/>
            <person name="Kyrpides N."/>
            <person name="Mikhailova N."/>
            <person name="Janssen P.H."/>
            <person name="Kuske C.R."/>
            <person name="Richardson P."/>
        </authorList>
    </citation>
    <scope>NUCLEOTIDE SEQUENCE</scope>
    <source>
        <strain evidence="9">Ellin6076</strain>
    </source>
</reference>
<evidence type="ECO:0000256" key="1">
    <source>
        <dbReference type="ARBA" id="ARBA00001933"/>
    </source>
</evidence>
<dbReference type="GO" id="GO:0004069">
    <property type="term" value="F:L-aspartate:2-oxoglutarate aminotransferase activity"/>
    <property type="evidence" value="ECO:0007669"/>
    <property type="project" value="UniProtKB-EC"/>
</dbReference>
<dbReference type="Pfam" id="PF00266">
    <property type="entry name" value="Aminotran_5"/>
    <property type="match status" value="1"/>
</dbReference>